<dbReference type="PANTHER" id="PTHR46246:SF1">
    <property type="entry name" value="GUANOSINE-3',5'-BIS(DIPHOSPHATE) 3'-PYROPHOSPHOHYDROLASE MESH1"/>
    <property type="match status" value="1"/>
</dbReference>
<dbReference type="GO" id="GO:0008893">
    <property type="term" value="F:guanosine-3',5'-bis(diphosphate) 3'-diphosphatase activity"/>
    <property type="evidence" value="ECO:0007669"/>
    <property type="project" value="TreeGrafter"/>
</dbReference>
<sequence length="200" mass="21627">MTVLTDRYTRAVDYAREAHATQTRKGTQIPYLYHLLAVSSLVLEFGGNEDQAIAALLHDVIEDCGATHAAAIRSAFGDAVAAIVVACTDGSAEAKAEHATPEARRADWTARKQHYLSHLAEASDEVLLVSCCDKLHNARSIVQDLESPAVGVSVFQRFTGGKSGTLWYYDALSRIFSSRGSPPAACFERVVARLHDAATH</sequence>
<comment type="caution">
    <text evidence="2">The sequence shown here is derived from an EMBL/GenBank/DDBJ whole genome shotgun (WGS) entry which is preliminary data.</text>
</comment>
<evidence type="ECO:0000313" key="3">
    <source>
        <dbReference type="Proteomes" id="UP000294862"/>
    </source>
</evidence>
<dbReference type="AlphaFoldDB" id="A0A4R2HYZ0"/>
<dbReference type="RefSeq" id="WP_131999928.1">
    <property type="nucleotide sequence ID" value="NZ_SLWQ01000011.1"/>
</dbReference>
<dbReference type="Proteomes" id="UP000294862">
    <property type="component" value="Unassembled WGS sequence"/>
</dbReference>
<dbReference type="PANTHER" id="PTHR46246">
    <property type="entry name" value="GUANOSINE-3',5'-BIS(DIPHOSPHATE) 3'-PYROPHOSPHOHYDROLASE MESH1"/>
    <property type="match status" value="1"/>
</dbReference>
<proteinExistence type="predicted"/>
<dbReference type="Gene3D" id="1.10.3210.10">
    <property type="entry name" value="Hypothetical protein af1432"/>
    <property type="match status" value="1"/>
</dbReference>
<dbReference type="InterPro" id="IPR003607">
    <property type="entry name" value="HD/PDEase_dom"/>
</dbReference>
<dbReference type="SMART" id="SM00471">
    <property type="entry name" value="HDc"/>
    <property type="match status" value="1"/>
</dbReference>
<accession>A0A4R2HYZ0</accession>
<feature type="domain" description="HD/PDEase" evidence="1">
    <location>
        <begin position="27"/>
        <end position="147"/>
    </location>
</feature>
<evidence type="ECO:0000313" key="2">
    <source>
        <dbReference type="EMBL" id="TCO36883.1"/>
    </source>
</evidence>
<dbReference type="Pfam" id="PF13328">
    <property type="entry name" value="HD_4"/>
    <property type="match status" value="1"/>
</dbReference>
<dbReference type="OrthoDB" id="9802385at2"/>
<protein>
    <submittedName>
        <fullName evidence="2">HD domain-containing protein</fullName>
    </submittedName>
</protein>
<evidence type="ECO:0000259" key="1">
    <source>
        <dbReference type="SMART" id="SM00471"/>
    </source>
</evidence>
<dbReference type="SUPFAM" id="SSF109604">
    <property type="entry name" value="HD-domain/PDEase-like"/>
    <property type="match status" value="1"/>
</dbReference>
<reference evidence="2 3" key="1">
    <citation type="journal article" date="2015" name="Stand. Genomic Sci.">
        <title>Genomic Encyclopedia of Bacterial and Archaeal Type Strains, Phase III: the genomes of soil and plant-associated and newly described type strains.</title>
        <authorList>
            <person name="Whitman W.B."/>
            <person name="Woyke T."/>
            <person name="Klenk H.P."/>
            <person name="Zhou Y."/>
            <person name="Lilburn T.G."/>
            <person name="Beck B.J."/>
            <person name="De Vos P."/>
            <person name="Vandamme P."/>
            <person name="Eisen J.A."/>
            <person name="Garrity G."/>
            <person name="Hugenholtz P."/>
            <person name="Kyrpides N.C."/>
        </authorList>
    </citation>
    <scope>NUCLEOTIDE SEQUENCE [LARGE SCALE GENOMIC DNA]</scope>
    <source>
        <strain evidence="2 3">A3</strain>
    </source>
</reference>
<gene>
    <name evidence="2" type="ORF">EV148_11159</name>
</gene>
<organism evidence="2 3">
    <name type="scientific">Dokdonella fugitiva</name>
    <dbReference type="NCBI Taxonomy" id="328517"/>
    <lineage>
        <taxon>Bacteria</taxon>
        <taxon>Pseudomonadati</taxon>
        <taxon>Pseudomonadota</taxon>
        <taxon>Gammaproteobacteria</taxon>
        <taxon>Lysobacterales</taxon>
        <taxon>Rhodanobacteraceae</taxon>
        <taxon>Dokdonella</taxon>
    </lineage>
</organism>
<keyword evidence="3" id="KW-1185">Reference proteome</keyword>
<dbReference type="InterPro" id="IPR052194">
    <property type="entry name" value="MESH1"/>
</dbReference>
<name>A0A4R2HYZ0_9GAMM</name>
<dbReference type="EMBL" id="SLWQ01000011">
    <property type="protein sequence ID" value="TCO36883.1"/>
    <property type="molecule type" value="Genomic_DNA"/>
</dbReference>